<dbReference type="Pfam" id="PF00002">
    <property type="entry name" value="7tm_2"/>
    <property type="match status" value="1"/>
</dbReference>
<evidence type="ECO:0000256" key="9">
    <source>
        <dbReference type="ARBA" id="ARBA00023136"/>
    </source>
</evidence>
<dbReference type="InterPro" id="IPR051587">
    <property type="entry name" value="Adhesion_GPCR"/>
</dbReference>
<evidence type="ECO:0000259" key="14">
    <source>
        <dbReference type="PROSITE" id="PS50026"/>
    </source>
</evidence>
<evidence type="ECO:0000256" key="1">
    <source>
        <dbReference type="ARBA" id="ARBA00004651"/>
    </source>
</evidence>
<keyword evidence="6" id="KW-0732">Signal</keyword>
<feature type="transmembrane region" description="Helical" evidence="13">
    <location>
        <begin position="566"/>
        <end position="589"/>
    </location>
</feature>
<evidence type="ECO:0000259" key="16">
    <source>
        <dbReference type="PROSITE" id="PS50261"/>
    </source>
</evidence>
<feature type="domain" description="GAIN-B" evidence="15">
    <location>
        <begin position="337"/>
        <end position="477"/>
    </location>
</feature>
<feature type="domain" description="EGF-like" evidence="14">
    <location>
        <begin position="121"/>
        <end position="159"/>
    </location>
</feature>
<dbReference type="SUPFAM" id="SSF57196">
    <property type="entry name" value="EGF/Laminin"/>
    <property type="match status" value="3"/>
</dbReference>
<evidence type="ECO:0000256" key="12">
    <source>
        <dbReference type="PROSITE-ProRule" id="PRU00076"/>
    </source>
</evidence>
<dbReference type="GO" id="GO:0004930">
    <property type="term" value="F:G protein-coupled receptor activity"/>
    <property type="evidence" value="ECO:0007669"/>
    <property type="project" value="InterPro"/>
</dbReference>
<feature type="transmembrane region" description="Helical" evidence="13">
    <location>
        <begin position="725"/>
        <end position="747"/>
    </location>
</feature>
<feature type="transmembrane region" description="Helical" evidence="13">
    <location>
        <begin position="486"/>
        <end position="510"/>
    </location>
</feature>
<evidence type="ECO:0000256" key="11">
    <source>
        <dbReference type="ARBA" id="ARBA00023180"/>
    </source>
</evidence>
<keyword evidence="9 13" id="KW-0472">Membrane</keyword>
<dbReference type="PANTHER" id="PTHR45813:SF2">
    <property type="entry name" value="ADHESION G-PROTEIN COUPLED RECEPTOR F3"/>
    <property type="match status" value="1"/>
</dbReference>
<dbReference type="GO" id="GO:0005509">
    <property type="term" value="F:calcium ion binding"/>
    <property type="evidence" value="ECO:0007669"/>
    <property type="project" value="InterPro"/>
</dbReference>
<evidence type="ECO:0000256" key="10">
    <source>
        <dbReference type="ARBA" id="ARBA00023157"/>
    </source>
</evidence>
<dbReference type="InterPro" id="IPR000203">
    <property type="entry name" value="GPS"/>
</dbReference>
<evidence type="ECO:0000256" key="7">
    <source>
        <dbReference type="ARBA" id="ARBA00022737"/>
    </source>
</evidence>
<evidence type="ECO:0000256" key="13">
    <source>
        <dbReference type="SAM" id="Phobius"/>
    </source>
</evidence>
<dbReference type="PANTHER" id="PTHR45813">
    <property type="entry name" value="IG-LIKE DOMAIN-CONTAINING PROTEIN"/>
    <property type="match status" value="1"/>
</dbReference>
<dbReference type="SMART" id="SM00179">
    <property type="entry name" value="EGF_CA"/>
    <property type="match status" value="3"/>
</dbReference>
<evidence type="ECO:0000313" key="18">
    <source>
        <dbReference type="Proteomes" id="UP000694427"/>
    </source>
</evidence>
<reference evidence="17" key="2">
    <citation type="submission" date="2025-09" db="UniProtKB">
        <authorList>
            <consortium name="Ensembl"/>
        </authorList>
    </citation>
    <scope>IDENTIFICATION</scope>
</reference>
<proteinExistence type="inferred from homology"/>
<dbReference type="PROSITE" id="PS01187">
    <property type="entry name" value="EGF_CA"/>
    <property type="match status" value="1"/>
</dbReference>
<feature type="transmembrane region" description="Helical" evidence="13">
    <location>
        <begin position="661"/>
        <end position="684"/>
    </location>
</feature>
<keyword evidence="10" id="KW-1015">Disulfide bond</keyword>
<reference evidence="17" key="1">
    <citation type="submission" date="2025-08" db="UniProtKB">
        <authorList>
            <consortium name="Ensembl"/>
        </authorList>
    </citation>
    <scope>IDENTIFICATION</scope>
</reference>
<evidence type="ECO:0000256" key="4">
    <source>
        <dbReference type="ARBA" id="ARBA00022536"/>
    </source>
</evidence>
<dbReference type="Gene3D" id="2.60.220.50">
    <property type="match status" value="1"/>
</dbReference>
<evidence type="ECO:0000256" key="8">
    <source>
        <dbReference type="ARBA" id="ARBA00022989"/>
    </source>
</evidence>
<keyword evidence="8 13" id="KW-1133">Transmembrane helix</keyword>
<keyword evidence="5 13" id="KW-0812">Transmembrane</keyword>
<keyword evidence="4 12" id="KW-0245">EGF-like domain</keyword>
<dbReference type="Gene3D" id="1.20.1070.10">
    <property type="entry name" value="Rhodopsin 7-helix transmembrane proteins"/>
    <property type="match status" value="1"/>
</dbReference>
<evidence type="ECO:0000256" key="2">
    <source>
        <dbReference type="ARBA" id="ARBA00007343"/>
    </source>
</evidence>
<dbReference type="Gene3D" id="2.10.25.10">
    <property type="entry name" value="Laminin"/>
    <property type="match status" value="3"/>
</dbReference>
<keyword evidence="11" id="KW-0325">Glycoprotein</keyword>
<dbReference type="InterPro" id="IPR057244">
    <property type="entry name" value="GAIN_B"/>
</dbReference>
<dbReference type="PROSITE" id="PS50261">
    <property type="entry name" value="G_PROTEIN_RECEP_F2_4"/>
    <property type="match status" value="1"/>
</dbReference>
<sequence length="753" mass="84482">FSCFCWEGYNVSDVNKDISKSNPCIGKFVYFFIFIIFFLIDINECLFSLSVCGPNANCTNEMGSYNCSCLDGFTATNSSLSISITNTCKGTMFLRNISPICFIKLNNTDTLLFPIFSFNTDVDECVEISDVCGPNSICNNTVGSYNCSCMSGYNVTDPNLPINSNNPCKDIDECLFSTSVCGPNANCTNEMGSYNCSCQDGFTVTKSSLPISINNTCTVTGAIWTCKFRPKFIIIFFNRPVFLWEDSFKILVQSGPLPSMLPNNFSQSILKALFSIFRLYVSSSITRISLIIQNHCLQFRVVSFSQFLVIVYFQATRRILHKYRSLLGLVKNIRINATEGYNSSNIQLQICRNGSSCNRTVFNVDVELNATADMVKTVGLQSLANRLPKLGYENATFPSIVVSSTVENNTQASVNIRMAFPNEQGASAKMSCVFWNVTELRWSNEGCEFVKGPGNLAYCECNHLTSFSMLMSKHAVSMPFLDQLTYVGLGVSICSLIVYIIIECLVWSAVVKSNLSHFRHTALLNIALCLLLHYFFLAMFFWMLCLSVMLVHQLIFVFSHIGKKMYMILGFTIGYVCPTVTVAVTYVYYDQTRDIPYYSSKTCWLTYKSAMQGSIHAFLFPVGTIVLVNLFSMVVVIATVLKPSGAESNKKGDKDAAKSIIKVIMFLTPVFGGTWILGLFVFLMDDFTQFITYVVHYTFTIVNSLQGFFILLTGCFAEKRVCTEIYITAFCIVSTTGHSHVFFFFFFRSEMKY</sequence>
<dbReference type="PROSITE" id="PS50026">
    <property type="entry name" value="EGF_3"/>
    <property type="match status" value="3"/>
</dbReference>
<dbReference type="PROSITE" id="PS50221">
    <property type="entry name" value="GAIN_B"/>
    <property type="match status" value="1"/>
</dbReference>
<keyword evidence="7" id="KW-0677">Repeat</keyword>
<feature type="domain" description="G-protein coupled receptors family 2 profile 2" evidence="16">
    <location>
        <begin position="527"/>
        <end position="718"/>
    </location>
</feature>
<dbReference type="CDD" id="cd00054">
    <property type="entry name" value="EGF_CA"/>
    <property type="match status" value="3"/>
</dbReference>
<dbReference type="GO" id="GO:0007166">
    <property type="term" value="P:cell surface receptor signaling pathway"/>
    <property type="evidence" value="ECO:0007669"/>
    <property type="project" value="InterPro"/>
</dbReference>
<feature type="transmembrane region" description="Helical" evidence="13">
    <location>
        <begin position="618"/>
        <end position="641"/>
    </location>
</feature>
<name>A0A8C1FY33_CYPCA</name>
<comment type="similarity">
    <text evidence="2">Belongs to the G-protein coupled receptor 2 family. Adhesion G-protein coupled receptor (ADGR) subfamily.</text>
</comment>
<comment type="subcellular location">
    <subcellularLocation>
        <location evidence="1">Cell membrane</location>
        <topology evidence="1">Multi-pass membrane protein</topology>
    </subcellularLocation>
</comment>
<evidence type="ECO:0000256" key="3">
    <source>
        <dbReference type="ARBA" id="ARBA00022475"/>
    </source>
</evidence>
<dbReference type="GO" id="GO:0007189">
    <property type="term" value="P:adenylate cyclase-activating G protein-coupled receptor signaling pathway"/>
    <property type="evidence" value="ECO:0007669"/>
    <property type="project" value="TreeGrafter"/>
</dbReference>
<dbReference type="InterPro" id="IPR000152">
    <property type="entry name" value="EGF-type_Asp/Asn_hydroxyl_site"/>
</dbReference>
<organism evidence="17 18">
    <name type="scientific">Cyprinus carpio</name>
    <name type="common">Common carp</name>
    <dbReference type="NCBI Taxonomy" id="7962"/>
    <lineage>
        <taxon>Eukaryota</taxon>
        <taxon>Metazoa</taxon>
        <taxon>Chordata</taxon>
        <taxon>Craniata</taxon>
        <taxon>Vertebrata</taxon>
        <taxon>Euteleostomi</taxon>
        <taxon>Actinopterygii</taxon>
        <taxon>Neopterygii</taxon>
        <taxon>Teleostei</taxon>
        <taxon>Ostariophysi</taxon>
        <taxon>Cypriniformes</taxon>
        <taxon>Cyprinidae</taxon>
        <taxon>Cyprininae</taxon>
        <taxon>Cyprinus</taxon>
    </lineage>
</organism>
<evidence type="ECO:0000313" key="17">
    <source>
        <dbReference type="Ensembl" id="ENSCCRP00010001276.1"/>
    </source>
</evidence>
<dbReference type="GO" id="GO:0005886">
    <property type="term" value="C:plasma membrane"/>
    <property type="evidence" value="ECO:0007669"/>
    <property type="project" value="UniProtKB-SubCell"/>
</dbReference>
<keyword evidence="18" id="KW-1185">Reference proteome</keyword>
<accession>A0A8C1FY33</accession>
<dbReference type="AlphaFoldDB" id="A0A8C1FY33"/>
<dbReference type="GO" id="GO:0030855">
    <property type="term" value="P:epithelial cell differentiation"/>
    <property type="evidence" value="ECO:0007669"/>
    <property type="project" value="UniProtKB-ARBA"/>
</dbReference>
<dbReference type="SMART" id="SM00303">
    <property type="entry name" value="GPS"/>
    <property type="match status" value="1"/>
</dbReference>
<evidence type="ECO:0000256" key="6">
    <source>
        <dbReference type="ARBA" id="ARBA00022729"/>
    </source>
</evidence>
<dbReference type="PROSITE" id="PS00010">
    <property type="entry name" value="ASX_HYDROXYL"/>
    <property type="match status" value="3"/>
</dbReference>
<dbReference type="PRINTS" id="PR00249">
    <property type="entry name" value="GPCRSECRETIN"/>
</dbReference>
<dbReference type="Proteomes" id="UP000694427">
    <property type="component" value="Unplaced"/>
</dbReference>
<feature type="transmembrane region" description="Helical" evidence="13">
    <location>
        <begin position="690"/>
        <end position="713"/>
    </location>
</feature>
<dbReference type="InterPro" id="IPR018097">
    <property type="entry name" value="EGF_Ca-bd_CS"/>
</dbReference>
<dbReference type="InterPro" id="IPR049883">
    <property type="entry name" value="NOTCH1_EGF-like"/>
</dbReference>
<dbReference type="InterPro" id="IPR046338">
    <property type="entry name" value="GAIN_dom_sf"/>
</dbReference>
<feature type="transmembrane region" description="Helical" evidence="13">
    <location>
        <begin position="28"/>
        <end position="49"/>
    </location>
</feature>
<comment type="caution">
    <text evidence="12">Lacks conserved residue(s) required for the propagation of feature annotation.</text>
</comment>
<dbReference type="InterPro" id="IPR000832">
    <property type="entry name" value="GPCR_2_secretin-like"/>
</dbReference>
<keyword evidence="3" id="KW-1003">Cell membrane</keyword>
<feature type="transmembrane region" description="Helical" evidence="13">
    <location>
        <begin position="522"/>
        <end position="545"/>
    </location>
</feature>
<protein>
    <submittedName>
        <fullName evidence="17">Adhesion G protein-coupled receptor F3b</fullName>
    </submittedName>
</protein>
<dbReference type="Ensembl" id="ENSCCRT00010001407.1">
    <property type="protein sequence ID" value="ENSCCRP00010001276.1"/>
    <property type="gene ID" value="ENSCCRG00010000619.1"/>
</dbReference>
<evidence type="ECO:0000256" key="5">
    <source>
        <dbReference type="ARBA" id="ARBA00022692"/>
    </source>
</evidence>
<dbReference type="InterPro" id="IPR001881">
    <property type="entry name" value="EGF-like_Ca-bd_dom"/>
</dbReference>
<dbReference type="InterPro" id="IPR000742">
    <property type="entry name" value="EGF"/>
</dbReference>
<feature type="domain" description="EGF-like" evidence="14">
    <location>
        <begin position="170"/>
        <end position="208"/>
    </location>
</feature>
<dbReference type="InterPro" id="IPR017981">
    <property type="entry name" value="GPCR_2-like_7TM"/>
</dbReference>
<dbReference type="SMART" id="SM00181">
    <property type="entry name" value="EGF"/>
    <property type="match status" value="3"/>
</dbReference>
<evidence type="ECO:0000259" key="15">
    <source>
        <dbReference type="PROSITE" id="PS50221"/>
    </source>
</evidence>
<dbReference type="Pfam" id="PF01825">
    <property type="entry name" value="GPS"/>
    <property type="match status" value="1"/>
</dbReference>
<feature type="domain" description="EGF-like" evidence="14">
    <location>
        <begin position="41"/>
        <end position="79"/>
    </location>
</feature>
<dbReference type="Pfam" id="PF07645">
    <property type="entry name" value="EGF_CA"/>
    <property type="match status" value="3"/>
</dbReference>
<dbReference type="FunFam" id="2.10.25.10:FF:000038">
    <property type="entry name" value="Fibrillin 2"/>
    <property type="match status" value="2"/>
</dbReference>